<proteinExistence type="predicted"/>
<dbReference type="Proteomes" id="UP001165121">
    <property type="component" value="Unassembled WGS sequence"/>
</dbReference>
<sequence>MDQSKTKPDFGPAPFVPDAADVTTTQSFGLVDDAAPVNMTDSTSPVYGRSEGGPDWSEQLLAAKRSRGGSGFTLWATFNCVVNIKTHLTWQHGKPCRAGVRGAQLVKVDEHGHKPGFTCRT</sequence>
<accession>A0A9W6Y2D7</accession>
<dbReference type="AlphaFoldDB" id="A0A9W6Y2D7"/>
<dbReference type="EMBL" id="BSXT01003294">
    <property type="protein sequence ID" value="GMF53530.1"/>
    <property type="molecule type" value="Genomic_DNA"/>
</dbReference>
<protein>
    <submittedName>
        <fullName evidence="2">Unnamed protein product</fullName>
    </submittedName>
</protein>
<evidence type="ECO:0000313" key="3">
    <source>
        <dbReference type="Proteomes" id="UP001165121"/>
    </source>
</evidence>
<name>A0A9W6Y2D7_9STRA</name>
<comment type="caution">
    <text evidence="2">The sequence shown here is derived from an EMBL/GenBank/DDBJ whole genome shotgun (WGS) entry which is preliminary data.</text>
</comment>
<evidence type="ECO:0000256" key="1">
    <source>
        <dbReference type="SAM" id="MobiDB-lite"/>
    </source>
</evidence>
<feature type="region of interest" description="Disordered" evidence="1">
    <location>
        <begin position="33"/>
        <end position="55"/>
    </location>
</feature>
<keyword evidence="3" id="KW-1185">Reference proteome</keyword>
<evidence type="ECO:0000313" key="2">
    <source>
        <dbReference type="EMBL" id="GMF53530.1"/>
    </source>
</evidence>
<organism evidence="2 3">
    <name type="scientific">Phytophthora fragariaefolia</name>
    <dbReference type="NCBI Taxonomy" id="1490495"/>
    <lineage>
        <taxon>Eukaryota</taxon>
        <taxon>Sar</taxon>
        <taxon>Stramenopiles</taxon>
        <taxon>Oomycota</taxon>
        <taxon>Peronosporomycetes</taxon>
        <taxon>Peronosporales</taxon>
        <taxon>Peronosporaceae</taxon>
        <taxon>Phytophthora</taxon>
    </lineage>
</organism>
<gene>
    <name evidence="2" type="ORF">Pfra01_002215600</name>
</gene>
<reference evidence="2" key="1">
    <citation type="submission" date="2023-04" db="EMBL/GenBank/DDBJ databases">
        <title>Phytophthora fragariaefolia NBRC 109709.</title>
        <authorList>
            <person name="Ichikawa N."/>
            <person name="Sato H."/>
            <person name="Tonouchi N."/>
        </authorList>
    </citation>
    <scope>NUCLEOTIDE SEQUENCE</scope>
    <source>
        <strain evidence="2">NBRC 109709</strain>
    </source>
</reference>